<dbReference type="EC" id="3.4.11.18" evidence="6 7"/>
<feature type="binding site" evidence="6">
    <location>
        <position position="175"/>
    </location>
    <ligand>
        <name>substrate</name>
    </ligand>
</feature>
<dbReference type="InterPro" id="IPR036005">
    <property type="entry name" value="Creatinase/aminopeptidase-like"/>
</dbReference>
<name>A0A2U1E4C6_9FIRM</name>
<dbReference type="HAMAP" id="MF_01974">
    <property type="entry name" value="MetAP_1"/>
    <property type="match status" value="1"/>
</dbReference>
<feature type="binding site" evidence="6">
    <location>
        <position position="105"/>
    </location>
    <ligand>
        <name>a divalent metal cation</name>
        <dbReference type="ChEBI" id="CHEBI:60240"/>
        <label>1</label>
    </ligand>
</feature>
<organism evidence="9 10">
    <name type="scientific">Ezakiella coagulans</name>
    <dbReference type="NCBI Taxonomy" id="46507"/>
    <lineage>
        <taxon>Bacteria</taxon>
        <taxon>Bacillati</taxon>
        <taxon>Bacillota</taxon>
        <taxon>Tissierellia</taxon>
        <taxon>Ezakiella</taxon>
    </lineage>
</organism>
<keyword evidence="2 6" id="KW-0031">Aminopeptidase</keyword>
<feature type="binding site" evidence="6">
    <location>
        <position position="94"/>
    </location>
    <ligand>
        <name>a divalent metal cation</name>
        <dbReference type="ChEBI" id="CHEBI:60240"/>
        <label>1</label>
    </ligand>
</feature>
<sequence>MISIKTPRMIEGMKESGRLLRSVHENLSKIIVPGITTLEIDSFVEKYLKEHGATPEQKGYMGFPFATCASVNDEICHGFPSNRELKDGDIVTIDMVVNKDGYLSDSAWSYAVGNISDEAKLLMDVTKEAMYKGIEIVKPGAHFGDIGVVIEEYVSQFGFSVVKDFIGHGIGRKMHEDPQVFHYNTGIRGARMREGMVFTIEPMINVGTWQMKMDKNGWTARTKDGKLSCQYEHTMAVTSDGVRILTDEGLDG</sequence>
<dbReference type="InterPro" id="IPR001714">
    <property type="entry name" value="Pept_M24_MAP"/>
</dbReference>
<dbReference type="RefSeq" id="WP_116479831.1">
    <property type="nucleotide sequence ID" value="NZ_CAUPJO010000003.1"/>
</dbReference>
<keyword evidence="3 6" id="KW-0645">Protease</keyword>
<feature type="binding site" evidence="6">
    <location>
        <position position="232"/>
    </location>
    <ligand>
        <name>a divalent metal cation</name>
        <dbReference type="ChEBI" id="CHEBI:60240"/>
        <label>2</label>
        <note>catalytic</note>
    </ligand>
</feature>
<dbReference type="CDD" id="cd01086">
    <property type="entry name" value="MetAP1"/>
    <property type="match status" value="1"/>
</dbReference>
<dbReference type="EMBL" id="QEKV01000003">
    <property type="protein sequence ID" value="PVY94800.1"/>
    <property type="molecule type" value="Genomic_DNA"/>
</dbReference>
<comment type="similarity">
    <text evidence="6">Belongs to the peptidase M24A family. Methionine aminopeptidase type 1 subfamily.</text>
</comment>
<keyword evidence="4 6" id="KW-0479">Metal-binding</keyword>
<proteinExistence type="inferred from homology"/>
<comment type="catalytic activity">
    <reaction evidence="6 7">
        <text>Release of N-terminal amino acids, preferentially methionine, from peptides and arylamides.</text>
        <dbReference type="EC" id="3.4.11.18"/>
    </reaction>
</comment>
<evidence type="ECO:0000256" key="6">
    <source>
        <dbReference type="HAMAP-Rule" id="MF_01974"/>
    </source>
</evidence>
<evidence type="ECO:0000256" key="7">
    <source>
        <dbReference type="RuleBase" id="RU003653"/>
    </source>
</evidence>
<dbReference type="PANTHER" id="PTHR43330">
    <property type="entry name" value="METHIONINE AMINOPEPTIDASE"/>
    <property type="match status" value="1"/>
</dbReference>
<dbReference type="GO" id="GO:0046872">
    <property type="term" value="F:metal ion binding"/>
    <property type="evidence" value="ECO:0007669"/>
    <property type="project" value="UniProtKB-UniRule"/>
</dbReference>
<reference evidence="9 10" key="1">
    <citation type="submission" date="2018-04" db="EMBL/GenBank/DDBJ databases">
        <title>Genomic Encyclopedia of Type Strains, Phase IV (KMG-IV): sequencing the most valuable type-strain genomes for metagenomic binning, comparative biology and taxonomic classification.</title>
        <authorList>
            <person name="Goeker M."/>
        </authorList>
    </citation>
    <scope>NUCLEOTIDE SEQUENCE [LARGE SCALE GENOMIC DNA]</scope>
    <source>
        <strain evidence="9 10">DSM 20705</strain>
    </source>
</reference>
<evidence type="ECO:0000313" key="9">
    <source>
        <dbReference type="EMBL" id="PVY94800.1"/>
    </source>
</evidence>
<comment type="cofactor">
    <cofactor evidence="6">
        <name>Co(2+)</name>
        <dbReference type="ChEBI" id="CHEBI:48828"/>
    </cofactor>
    <cofactor evidence="6">
        <name>Zn(2+)</name>
        <dbReference type="ChEBI" id="CHEBI:29105"/>
    </cofactor>
    <cofactor evidence="6">
        <name>Mn(2+)</name>
        <dbReference type="ChEBI" id="CHEBI:29035"/>
    </cofactor>
    <cofactor evidence="6">
        <name>Fe(2+)</name>
        <dbReference type="ChEBI" id="CHEBI:29033"/>
    </cofactor>
    <text evidence="6">Binds 2 divalent metal cations per subunit. Has a high-affinity and a low affinity metal-binding site. The true nature of the physiological cofactor is under debate. The enzyme is active with cobalt, zinc, manganese or divalent iron ions. Most likely, methionine aminopeptidases function as mononuclear Fe(2+)-metalloproteases under physiological conditions, and the catalytically relevant metal-binding site has been assigned to the histidine-containing high-affinity site.</text>
</comment>
<comment type="caution">
    <text evidence="9">The sequence shown here is derived from an EMBL/GenBank/DDBJ whole genome shotgun (WGS) entry which is preliminary data.</text>
</comment>
<keyword evidence="10" id="KW-1185">Reference proteome</keyword>
<dbReference type="PANTHER" id="PTHR43330:SF17">
    <property type="entry name" value="METHIONINE AMINOPEPTIDASE"/>
    <property type="match status" value="1"/>
</dbReference>
<comment type="subunit">
    <text evidence="6">Monomer.</text>
</comment>
<protein>
    <recommendedName>
        <fullName evidence="6 7">Methionine aminopeptidase</fullName>
        <shortName evidence="6">MAP</shortName>
        <shortName evidence="6">MetAP</shortName>
        <ecNumber evidence="6 7">3.4.11.18</ecNumber>
    </recommendedName>
    <alternativeName>
        <fullName evidence="6">Peptidase M</fullName>
    </alternativeName>
</protein>
<evidence type="ECO:0000256" key="4">
    <source>
        <dbReference type="ARBA" id="ARBA00022723"/>
    </source>
</evidence>
<dbReference type="AlphaFoldDB" id="A0A2U1E4C6"/>
<dbReference type="GO" id="GO:0005829">
    <property type="term" value="C:cytosol"/>
    <property type="evidence" value="ECO:0007669"/>
    <property type="project" value="TreeGrafter"/>
</dbReference>
<dbReference type="GO" id="GO:0070006">
    <property type="term" value="F:metalloaminopeptidase activity"/>
    <property type="evidence" value="ECO:0007669"/>
    <property type="project" value="UniProtKB-UniRule"/>
</dbReference>
<feature type="domain" description="Peptidase M24" evidence="8">
    <location>
        <begin position="11"/>
        <end position="238"/>
    </location>
</feature>
<feature type="binding site" evidence="6">
    <location>
        <position position="168"/>
    </location>
    <ligand>
        <name>a divalent metal cation</name>
        <dbReference type="ChEBI" id="CHEBI:60240"/>
        <label>2</label>
        <note>catalytic</note>
    </ligand>
</feature>
<feature type="binding site" evidence="6">
    <location>
        <position position="232"/>
    </location>
    <ligand>
        <name>a divalent metal cation</name>
        <dbReference type="ChEBI" id="CHEBI:60240"/>
        <label>1</label>
    </ligand>
</feature>
<dbReference type="NCBIfam" id="TIGR00500">
    <property type="entry name" value="met_pdase_I"/>
    <property type="match status" value="1"/>
</dbReference>
<evidence type="ECO:0000256" key="1">
    <source>
        <dbReference type="ARBA" id="ARBA00002521"/>
    </source>
</evidence>
<dbReference type="Pfam" id="PF00557">
    <property type="entry name" value="Peptidase_M24"/>
    <property type="match status" value="1"/>
</dbReference>
<evidence type="ECO:0000256" key="5">
    <source>
        <dbReference type="ARBA" id="ARBA00022801"/>
    </source>
</evidence>
<dbReference type="InterPro" id="IPR002467">
    <property type="entry name" value="Pept_M24A_MAP1"/>
</dbReference>
<keyword evidence="5 6" id="KW-0378">Hydrolase</keyword>
<feature type="binding site" evidence="6">
    <location>
        <position position="201"/>
    </location>
    <ligand>
        <name>a divalent metal cation</name>
        <dbReference type="ChEBI" id="CHEBI:60240"/>
        <label>2</label>
        <note>catalytic</note>
    </ligand>
</feature>
<evidence type="ECO:0000256" key="3">
    <source>
        <dbReference type="ARBA" id="ARBA00022670"/>
    </source>
</evidence>
<dbReference type="GO" id="GO:0006508">
    <property type="term" value="P:proteolysis"/>
    <property type="evidence" value="ECO:0007669"/>
    <property type="project" value="UniProtKB-KW"/>
</dbReference>
<feature type="binding site" evidence="6">
    <location>
        <position position="105"/>
    </location>
    <ligand>
        <name>a divalent metal cation</name>
        <dbReference type="ChEBI" id="CHEBI:60240"/>
        <label>2</label>
        <note>catalytic</note>
    </ligand>
</feature>
<evidence type="ECO:0000256" key="2">
    <source>
        <dbReference type="ARBA" id="ARBA00022438"/>
    </source>
</evidence>
<accession>A0A2U1E4C6</accession>
<comment type="function">
    <text evidence="1 6">Removes the N-terminal methionine from nascent proteins. The N-terminal methionine is often cleaved when the second residue in the primary sequence is small and uncharged (Met-Ala-, Cys, Gly, Pro, Ser, Thr, or Val). Requires deformylation of the N(alpha)-formylated initiator methionine before it can be hydrolyzed.</text>
</comment>
<dbReference type="GO" id="GO:0004239">
    <property type="term" value="F:initiator methionyl aminopeptidase activity"/>
    <property type="evidence" value="ECO:0007669"/>
    <property type="project" value="UniProtKB-UniRule"/>
</dbReference>
<gene>
    <name evidence="6" type="primary">map</name>
    <name evidence="9" type="ORF">C7381_10337</name>
</gene>
<dbReference type="SUPFAM" id="SSF55920">
    <property type="entry name" value="Creatinase/aminopeptidase"/>
    <property type="match status" value="1"/>
</dbReference>
<dbReference type="InterPro" id="IPR000994">
    <property type="entry name" value="Pept_M24"/>
</dbReference>
<evidence type="ECO:0000259" key="8">
    <source>
        <dbReference type="Pfam" id="PF00557"/>
    </source>
</evidence>
<dbReference type="Proteomes" id="UP000245793">
    <property type="component" value="Unassembled WGS sequence"/>
</dbReference>
<dbReference type="PROSITE" id="PS00680">
    <property type="entry name" value="MAP_1"/>
    <property type="match status" value="1"/>
</dbReference>
<dbReference type="Gene3D" id="3.90.230.10">
    <property type="entry name" value="Creatinase/methionine aminopeptidase superfamily"/>
    <property type="match status" value="1"/>
</dbReference>
<feature type="binding site" evidence="6">
    <location>
        <position position="77"/>
    </location>
    <ligand>
        <name>substrate</name>
    </ligand>
</feature>
<dbReference type="PRINTS" id="PR00599">
    <property type="entry name" value="MAPEPTIDASE"/>
</dbReference>
<evidence type="ECO:0000313" key="10">
    <source>
        <dbReference type="Proteomes" id="UP000245793"/>
    </source>
</evidence>